<dbReference type="Proteomes" id="UP000053331">
    <property type="component" value="Unassembled WGS sequence"/>
</dbReference>
<dbReference type="Gene3D" id="3.40.50.620">
    <property type="entry name" value="HUPs"/>
    <property type="match status" value="1"/>
</dbReference>
<protein>
    <recommendedName>
        <fullName evidence="2">Asparagine synthetase domain-containing protein</fullName>
    </recommendedName>
</protein>
<sequence length="127" mass="13835">RPRRGGDGAGRAGRDGPFAPGPARTRRARAPRGPGSSRWLRCSDDRIVAAALALPGELLASDGERKIALRRAATGHVPESVRMADKKAVQYGTYVSRELDRLARRAGFKRRMDDHVGQYLDALLSES</sequence>
<dbReference type="SUPFAM" id="SSF52402">
    <property type="entry name" value="Adenine nucleotide alpha hydrolases-like"/>
    <property type="match status" value="1"/>
</dbReference>
<gene>
    <name evidence="3" type="ORF">FK85_31490</name>
</gene>
<dbReference type="EMBL" id="JNFH02000128">
    <property type="protein sequence ID" value="KKF39066.1"/>
    <property type="molecule type" value="Genomic_DNA"/>
</dbReference>
<organism evidence="3 4">
    <name type="scientific">Halorubrum saccharovorum</name>
    <dbReference type="NCBI Taxonomy" id="2248"/>
    <lineage>
        <taxon>Archaea</taxon>
        <taxon>Methanobacteriati</taxon>
        <taxon>Methanobacteriota</taxon>
        <taxon>Stenosarchaea group</taxon>
        <taxon>Halobacteria</taxon>
        <taxon>Halobacteriales</taxon>
        <taxon>Haloferacaceae</taxon>
        <taxon>Halorubrum</taxon>
    </lineage>
</organism>
<feature type="region of interest" description="Disordered" evidence="1">
    <location>
        <begin position="1"/>
        <end position="37"/>
    </location>
</feature>
<keyword evidence="4" id="KW-1185">Reference proteome</keyword>
<feature type="domain" description="Asparagine synthetase" evidence="2">
    <location>
        <begin position="44"/>
        <end position="110"/>
    </location>
</feature>
<evidence type="ECO:0000313" key="3">
    <source>
        <dbReference type="EMBL" id="KKF39066.1"/>
    </source>
</evidence>
<accession>A0A0F8AU68</accession>
<dbReference type="GO" id="GO:0006529">
    <property type="term" value="P:asparagine biosynthetic process"/>
    <property type="evidence" value="ECO:0007669"/>
    <property type="project" value="InterPro"/>
</dbReference>
<dbReference type="InterPro" id="IPR014729">
    <property type="entry name" value="Rossmann-like_a/b/a_fold"/>
</dbReference>
<evidence type="ECO:0000313" key="4">
    <source>
        <dbReference type="Proteomes" id="UP000053331"/>
    </source>
</evidence>
<dbReference type="InterPro" id="IPR001962">
    <property type="entry name" value="Asn_synthase"/>
</dbReference>
<dbReference type="GO" id="GO:0004066">
    <property type="term" value="F:asparagine synthase (glutamine-hydrolyzing) activity"/>
    <property type="evidence" value="ECO:0007669"/>
    <property type="project" value="InterPro"/>
</dbReference>
<evidence type="ECO:0000256" key="1">
    <source>
        <dbReference type="SAM" id="MobiDB-lite"/>
    </source>
</evidence>
<dbReference type="AlphaFoldDB" id="A0A0F8AU68"/>
<comment type="caution">
    <text evidence="3">The sequence shown here is derived from an EMBL/GenBank/DDBJ whole genome shotgun (WGS) entry which is preliminary data.</text>
</comment>
<dbReference type="Pfam" id="PF00733">
    <property type="entry name" value="Asn_synthase"/>
    <property type="match status" value="1"/>
</dbReference>
<proteinExistence type="predicted"/>
<feature type="non-terminal residue" evidence="3">
    <location>
        <position position="1"/>
    </location>
</feature>
<name>A0A0F8AU68_9EURY</name>
<evidence type="ECO:0000259" key="2">
    <source>
        <dbReference type="Pfam" id="PF00733"/>
    </source>
</evidence>
<reference evidence="3 4" key="1">
    <citation type="journal article" date="2015" name="Genome Announc.">
        <title>Draft genome sequence of a Halorubrum H3 strain isolated from the burlinskoye salt lake (Altai Krai, Russia).</title>
        <authorList>
            <person name="Rozanov A.S."/>
            <person name="Bryanskaya A.V."/>
            <person name="Malup T.K."/>
            <person name="Kotenko A.V."/>
            <person name="Peltek S.E."/>
        </authorList>
    </citation>
    <scope>NUCLEOTIDE SEQUENCE [LARGE SCALE GENOMIC DNA]</scope>
    <source>
        <strain evidence="3 4">H3</strain>
    </source>
</reference>